<name>A0A9N9E838_9GLOM</name>
<proteinExistence type="predicted"/>
<comment type="caution">
    <text evidence="2">The sequence shown here is derived from an EMBL/GenBank/DDBJ whole genome shotgun (WGS) entry which is preliminary data.</text>
</comment>
<dbReference type="SUPFAM" id="SSF57756">
    <property type="entry name" value="Retrovirus zinc finger-like domains"/>
    <property type="match status" value="1"/>
</dbReference>
<reference evidence="2" key="1">
    <citation type="submission" date="2021-06" db="EMBL/GenBank/DDBJ databases">
        <authorList>
            <person name="Kallberg Y."/>
            <person name="Tangrot J."/>
            <person name="Rosling A."/>
        </authorList>
    </citation>
    <scope>NUCLEOTIDE SEQUENCE</scope>
    <source>
        <strain evidence="2">MT106</strain>
    </source>
</reference>
<dbReference type="GO" id="GO:0008270">
    <property type="term" value="F:zinc ion binding"/>
    <property type="evidence" value="ECO:0007669"/>
    <property type="project" value="InterPro"/>
</dbReference>
<sequence>TVEKSTKRLDKNMLPPPSAVYSSADELFQSVQKFANSQGYALVKKRTRKDRYVFAHNNLLYVNIRDKVSTFALKKVNEQYQKANRATTQEPLLSCTRSFSSTMGLPCAHDIQRLGNRQSLMLDDIHEHWWIQERSPIPQYEENVLHEDVLQPLLQNLQERYKEWPEYQQVTTRVTLNNMINTPLLILQNPQIVHTRGRPVGTSNHRQTNSTKRDSSGFELVDRRIRQCTLCKQPGHNIRTCPNRS</sequence>
<dbReference type="EMBL" id="CAJVPL010006266">
    <property type="protein sequence ID" value="CAG8663420.1"/>
    <property type="molecule type" value="Genomic_DNA"/>
</dbReference>
<dbReference type="OrthoDB" id="2436819at2759"/>
<dbReference type="InterPro" id="IPR036875">
    <property type="entry name" value="Znf_CCHC_sf"/>
</dbReference>
<feature type="region of interest" description="Disordered" evidence="1">
    <location>
        <begin position="197"/>
        <end position="217"/>
    </location>
</feature>
<accession>A0A9N9E838</accession>
<keyword evidence="3" id="KW-1185">Reference proteome</keyword>
<evidence type="ECO:0000256" key="1">
    <source>
        <dbReference type="SAM" id="MobiDB-lite"/>
    </source>
</evidence>
<protein>
    <submittedName>
        <fullName evidence="2">765_t:CDS:1</fullName>
    </submittedName>
</protein>
<feature type="non-terminal residue" evidence="2">
    <location>
        <position position="245"/>
    </location>
</feature>
<dbReference type="GO" id="GO:0003676">
    <property type="term" value="F:nucleic acid binding"/>
    <property type="evidence" value="ECO:0007669"/>
    <property type="project" value="InterPro"/>
</dbReference>
<dbReference type="AlphaFoldDB" id="A0A9N9E838"/>
<dbReference type="Proteomes" id="UP000789831">
    <property type="component" value="Unassembled WGS sequence"/>
</dbReference>
<feature type="compositionally biased region" description="Polar residues" evidence="1">
    <location>
        <begin position="201"/>
        <end position="210"/>
    </location>
</feature>
<evidence type="ECO:0000313" key="2">
    <source>
        <dbReference type="EMBL" id="CAG8663420.1"/>
    </source>
</evidence>
<gene>
    <name evidence="2" type="ORF">AGERDE_LOCUS11928</name>
</gene>
<evidence type="ECO:0000313" key="3">
    <source>
        <dbReference type="Proteomes" id="UP000789831"/>
    </source>
</evidence>
<organism evidence="2 3">
    <name type="scientific">Ambispora gerdemannii</name>
    <dbReference type="NCBI Taxonomy" id="144530"/>
    <lineage>
        <taxon>Eukaryota</taxon>
        <taxon>Fungi</taxon>
        <taxon>Fungi incertae sedis</taxon>
        <taxon>Mucoromycota</taxon>
        <taxon>Glomeromycotina</taxon>
        <taxon>Glomeromycetes</taxon>
        <taxon>Archaeosporales</taxon>
        <taxon>Ambisporaceae</taxon>
        <taxon>Ambispora</taxon>
    </lineage>
</organism>